<reference evidence="1 2" key="1">
    <citation type="submission" date="2022-08" db="EMBL/GenBank/DDBJ databases">
        <title>Reclassification of Massilia species as members of the genera Telluria, Duganella, Pseudoduganella, Mokoshia gen. nov. and Zemynaea gen. nov. using orthogonal and non-orthogonal genome-based approaches.</title>
        <authorList>
            <person name="Bowman J.P."/>
        </authorList>
    </citation>
    <scope>NUCLEOTIDE SEQUENCE [LARGE SCALE GENOMIC DNA]</scope>
    <source>
        <strain evidence="1 2">JCM 31607</strain>
    </source>
</reference>
<dbReference type="Proteomes" id="UP001205861">
    <property type="component" value="Unassembled WGS sequence"/>
</dbReference>
<sequence>MGIYTDAVQKAYIAYFARPADVGGLAYWESALTASKGDTSAMYKLFAAQKEYTDTYGGKDAYTVVATVYQNLFGHAPDIAGLNFWAQGLMKGDFKIDYAVTEIAKGALGSDATIYANKVAAATAFTAALDTVPEILAYQGDAANRLAKQFIANVTDDASLKAAIDTAALNVTVQGIVDNGGVGGQTYTLTPGQDIITGTDGNDVINANAFNATTGVDQTNLSVIDSIDGGNGKDTLNVEIKDAKDANNVAFTANGAFPTTIKNVEVINLNLSGYTIPAAPNNTLDASKFVGATNINQIGKALNVTKLAAGVTAGFDSIVGATALNVGASGASAAVSLKNVDDLASLTVGGTKLATVTVSGSRVDSAQDGTDAMALTVNAGTDVQTVTVTTDQKTALTINEDAVTPSVKHITNVNASASTGAITFTGSGTETTISTGSGKDTVTFNGVTSAATDTAAAVNGNVSTGAGDDTITLAVTASTGGLLTVDAGAGNDKITVNKIAGQGLKVSGGDGNDTITINGTLATTDVIDGGAGTDTVAVAGKATRVADDYIVFNKLLTGFETIKFTGATAEGALDASALAANYTTIDMNAGGIVANVGSQAVIANGAVTATTLAYGADANAPRAGSLNITEKATGTVTANGDTVTLAVKAITGAGGSVNGTLTGDLNSATISTVNSVNASSNATQDTIAKATVTAGAAAGALNKLASLTLTGNGTAVVTNTDGSKLATVDASALGGTYSLGDLTHAAGDVVTGLVYGSTSTKAETVKLGAGVDIVTIGASNYGAVDTVTGLKLVTNAAGDTLMQSSDHINVTGFAGGAKFTTTQTDLDLALKDAAVSAKGDNLVFQMGGDTYVYVDKGTLGTVDSADIVVKLTGAIDLDALLLALNTANPAG</sequence>
<dbReference type="Gene3D" id="2.160.20.160">
    <property type="match status" value="1"/>
</dbReference>
<gene>
    <name evidence="1" type="ORF">NX773_01070</name>
</gene>
<keyword evidence="2" id="KW-1185">Reference proteome</keyword>
<accession>A0ABT2BE06</accession>
<protein>
    <submittedName>
        <fullName evidence="1">DUF4214 domain-containing protein</fullName>
    </submittedName>
</protein>
<comment type="caution">
    <text evidence="1">The sequence shown here is derived from an EMBL/GenBank/DDBJ whole genome shotgun (WGS) entry which is preliminary data.</text>
</comment>
<dbReference type="EMBL" id="JANUGV010000001">
    <property type="protein sequence ID" value="MCS0606754.1"/>
    <property type="molecule type" value="Genomic_DNA"/>
</dbReference>
<dbReference type="PRINTS" id="PR00313">
    <property type="entry name" value="CABNDNGRPT"/>
</dbReference>
<dbReference type="RefSeq" id="WP_258854555.1">
    <property type="nucleotide sequence ID" value="NZ_JANUGV010000001.1"/>
</dbReference>
<organism evidence="1 2">
    <name type="scientific">Massilia solisilvae</name>
    <dbReference type="NCBI Taxonomy" id="1811225"/>
    <lineage>
        <taxon>Bacteria</taxon>
        <taxon>Pseudomonadati</taxon>
        <taxon>Pseudomonadota</taxon>
        <taxon>Betaproteobacteria</taxon>
        <taxon>Burkholderiales</taxon>
        <taxon>Oxalobacteraceae</taxon>
        <taxon>Telluria group</taxon>
        <taxon>Massilia</taxon>
    </lineage>
</organism>
<evidence type="ECO:0000313" key="1">
    <source>
        <dbReference type="EMBL" id="MCS0606754.1"/>
    </source>
</evidence>
<proteinExistence type="predicted"/>
<name>A0ABT2BE06_9BURK</name>
<evidence type="ECO:0000313" key="2">
    <source>
        <dbReference type="Proteomes" id="UP001205861"/>
    </source>
</evidence>